<dbReference type="SMART" id="SM00267">
    <property type="entry name" value="GGDEF"/>
    <property type="match status" value="1"/>
</dbReference>
<dbReference type="PROSITE" id="PS50883">
    <property type="entry name" value="EAL"/>
    <property type="match status" value="1"/>
</dbReference>
<dbReference type="Gene3D" id="3.20.20.450">
    <property type="entry name" value="EAL domain"/>
    <property type="match status" value="1"/>
</dbReference>
<proteinExistence type="predicted"/>
<dbReference type="AlphaFoldDB" id="A0A286HUK2"/>
<dbReference type="InterPro" id="IPR052155">
    <property type="entry name" value="Biofilm_reg_signaling"/>
</dbReference>
<dbReference type="InterPro" id="IPR035919">
    <property type="entry name" value="EAL_sf"/>
</dbReference>
<sequence>MMLKSYVPNACKRYAIAGLAIALVTLLAASAYEMIFGAGLAHGGYEFLASPFGLAAIAASLGVTILVAGLGYRHDRLARQIRSERAATEQLRQAAYHDSLTGLRNRHALNEDVQRIIRNKTGNAAPAALLLFDLDRFKSINDTMGHVAGDLVLKTLADRLLSYCKPGQRVYRLGGDEFVLLWERAPGTETISNFCEGLAAFVFRPVESPLGVIDTDGSIGIAVSDASVATLSELLKRADLALYHAKERPGSSHSFFTRDMDSEQQKRLRREAEMRAGVDKGEFHVDFRPVLRAGTLSISGFTVELRWTHPEEGDLVQSQFMATAESSGLILPLGKWMLERALADASGWPEKADIILPVYALQLRDPGFAASVIAAIEAADFDPDRLVLVVQSNATSTDGAIVLGNLERLREKGVKISVSELAASIAGLSMTRAFPVDRVHLDLAGIRKIAGEGRLVQMLTLLLQLASTVETPVTLSGVDSLEDLKCACDAGAEHVQGKFAGPRFCTLQAARFPMAADDPAPIARSALALLRTA</sequence>
<dbReference type="EMBL" id="OCPC01000001">
    <property type="protein sequence ID" value="SOE11495.1"/>
    <property type="molecule type" value="Genomic_DNA"/>
</dbReference>
<dbReference type="RefSeq" id="WP_097105319.1">
    <property type="nucleotide sequence ID" value="NZ_OCPC01000001.1"/>
</dbReference>
<dbReference type="Gene3D" id="3.30.70.270">
    <property type="match status" value="1"/>
</dbReference>
<protein>
    <submittedName>
        <fullName evidence="4">Diguanylate cyclase (GGDEF)-like protein</fullName>
    </submittedName>
</protein>
<organism evidence="4 5">
    <name type="scientific">Hoeflea halophila</name>
    <dbReference type="NCBI Taxonomy" id="714899"/>
    <lineage>
        <taxon>Bacteria</taxon>
        <taxon>Pseudomonadati</taxon>
        <taxon>Pseudomonadota</taxon>
        <taxon>Alphaproteobacteria</taxon>
        <taxon>Hyphomicrobiales</taxon>
        <taxon>Rhizobiaceae</taxon>
        <taxon>Hoeflea</taxon>
    </lineage>
</organism>
<dbReference type="NCBIfam" id="TIGR00254">
    <property type="entry name" value="GGDEF"/>
    <property type="match status" value="1"/>
</dbReference>
<dbReference type="CDD" id="cd01949">
    <property type="entry name" value="GGDEF"/>
    <property type="match status" value="1"/>
</dbReference>
<accession>A0A286HUK2</accession>
<dbReference type="CDD" id="cd01948">
    <property type="entry name" value="EAL"/>
    <property type="match status" value="1"/>
</dbReference>
<dbReference type="InterPro" id="IPR029787">
    <property type="entry name" value="Nucleotide_cyclase"/>
</dbReference>
<dbReference type="Pfam" id="PF00563">
    <property type="entry name" value="EAL"/>
    <property type="match status" value="1"/>
</dbReference>
<evidence type="ECO:0000256" key="1">
    <source>
        <dbReference type="SAM" id="Phobius"/>
    </source>
</evidence>
<evidence type="ECO:0000313" key="4">
    <source>
        <dbReference type="EMBL" id="SOE11495.1"/>
    </source>
</evidence>
<dbReference type="SMART" id="SM00052">
    <property type="entry name" value="EAL"/>
    <property type="match status" value="1"/>
</dbReference>
<keyword evidence="1" id="KW-0812">Transmembrane</keyword>
<keyword evidence="1" id="KW-1133">Transmembrane helix</keyword>
<name>A0A286HUK2_9HYPH</name>
<keyword evidence="1" id="KW-0472">Membrane</keyword>
<feature type="domain" description="EAL" evidence="2">
    <location>
        <begin position="267"/>
        <end position="517"/>
    </location>
</feature>
<dbReference type="InterPro" id="IPR000160">
    <property type="entry name" value="GGDEF_dom"/>
</dbReference>
<dbReference type="Pfam" id="PF00990">
    <property type="entry name" value="GGDEF"/>
    <property type="match status" value="1"/>
</dbReference>
<dbReference type="PROSITE" id="PS50887">
    <property type="entry name" value="GGDEF"/>
    <property type="match status" value="1"/>
</dbReference>
<evidence type="ECO:0000313" key="5">
    <source>
        <dbReference type="Proteomes" id="UP000219465"/>
    </source>
</evidence>
<dbReference type="InterPro" id="IPR043128">
    <property type="entry name" value="Rev_trsase/Diguanyl_cyclase"/>
</dbReference>
<dbReference type="PANTHER" id="PTHR44757">
    <property type="entry name" value="DIGUANYLATE CYCLASE DGCP"/>
    <property type="match status" value="1"/>
</dbReference>
<keyword evidence="5" id="KW-1185">Reference proteome</keyword>
<dbReference type="SUPFAM" id="SSF55073">
    <property type="entry name" value="Nucleotide cyclase"/>
    <property type="match status" value="1"/>
</dbReference>
<dbReference type="SUPFAM" id="SSF141868">
    <property type="entry name" value="EAL domain-like"/>
    <property type="match status" value="1"/>
</dbReference>
<evidence type="ECO:0000259" key="2">
    <source>
        <dbReference type="PROSITE" id="PS50883"/>
    </source>
</evidence>
<dbReference type="InterPro" id="IPR001633">
    <property type="entry name" value="EAL_dom"/>
</dbReference>
<dbReference type="Proteomes" id="UP000219465">
    <property type="component" value="Unassembled WGS sequence"/>
</dbReference>
<evidence type="ECO:0000259" key="3">
    <source>
        <dbReference type="PROSITE" id="PS50887"/>
    </source>
</evidence>
<gene>
    <name evidence="4" type="ORF">SAMN05877838_0843</name>
</gene>
<reference evidence="5" key="1">
    <citation type="submission" date="2017-08" db="EMBL/GenBank/DDBJ databases">
        <authorList>
            <person name="Varghese N."/>
            <person name="Submissions S."/>
        </authorList>
    </citation>
    <scope>NUCLEOTIDE SEQUENCE [LARGE SCALE GENOMIC DNA]</scope>
    <source>
        <strain evidence="5">KCTC 23107</strain>
    </source>
</reference>
<feature type="domain" description="GGDEF" evidence="3">
    <location>
        <begin position="125"/>
        <end position="259"/>
    </location>
</feature>
<dbReference type="PANTHER" id="PTHR44757:SF2">
    <property type="entry name" value="BIOFILM ARCHITECTURE MAINTENANCE PROTEIN MBAA"/>
    <property type="match status" value="1"/>
</dbReference>
<feature type="transmembrane region" description="Helical" evidence="1">
    <location>
        <begin position="47"/>
        <end position="72"/>
    </location>
</feature>
<dbReference type="OrthoDB" id="9814202at2"/>